<dbReference type="GO" id="GO:0005840">
    <property type="term" value="C:ribosome"/>
    <property type="evidence" value="ECO:0007669"/>
    <property type="project" value="UniProtKB-KW"/>
</dbReference>
<evidence type="ECO:0000313" key="10">
    <source>
        <dbReference type="RefSeq" id="XP_034233079.1"/>
    </source>
</evidence>
<evidence type="ECO:0000256" key="1">
    <source>
        <dbReference type="ARBA" id="ARBA00004173"/>
    </source>
</evidence>
<dbReference type="InterPro" id="IPR010793">
    <property type="entry name" value="Ribosomal_mL37/mL65"/>
</dbReference>
<sequence length="421" mass="48177">MRLTQVLGKINRYRVFQLRWEQIKRRKAPESRELIHVKKLGLPTVDSSEFLQKVEEEIVPVEFNDDVKPGEPLFKPVQLDESHPLYKPDPCLCIDDSNVLLEGLEQSKLLLNSVQIQEGLPEELEDNIGTRAIPFQDTRVKRLVMYSNVYDAMQVVLPKRKDPERPAWNFARDYGIDAKRKFRLTITQMLQLCDFAAGNASLAERSHIHDAYCCANLVKEGIQVQINNRADVLVSSNSPMSPLTSSTAGNSVPLPDLHPLNFAVSIPKQHFYHNESIYPVAKGFTKSHPHTAFFHYDPSEVKNLYEEPVTESQFYSRTLVKAFAVAASRAQQLYGDNVKKLPEPITIQAVHTDNKRFHFAVLQLNTLDLDGTAQERNIFWMLPQTMDLFSECAYVKGRPELQDYNPEVFQRVLSFYCNGLP</sequence>
<dbReference type="GO" id="GO:0003735">
    <property type="term" value="F:structural constituent of ribosome"/>
    <property type="evidence" value="ECO:0007669"/>
    <property type="project" value="InterPro"/>
</dbReference>
<accession>A0A6P8ZI68</accession>
<dbReference type="InterPro" id="IPR052482">
    <property type="entry name" value="mtLSU_mL37"/>
</dbReference>
<dbReference type="FunCoup" id="A0A6P8ZI68">
    <property type="interactions" value="636"/>
</dbReference>
<evidence type="ECO:0000256" key="2">
    <source>
        <dbReference type="ARBA" id="ARBA00022946"/>
    </source>
</evidence>
<keyword evidence="3 10" id="KW-0689">Ribosomal protein</keyword>
<keyword evidence="9" id="KW-1185">Reference proteome</keyword>
<dbReference type="CTD" id="51253"/>
<dbReference type="GO" id="GO:0006412">
    <property type="term" value="P:translation"/>
    <property type="evidence" value="ECO:0007669"/>
    <property type="project" value="InterPro"/>
</dbReference>
<evidence type="ECO:0000256" key="3">
    <source>
        <dbReference type="ARBA" id="ARBA00022980"/>
    </source>
</evidence>
<dbReference type="GO" id="GO:0005739">
    <property type="term" value="C:mitochondrion"/>
    <property type="evidence" value="ECO:0007669"/>
    <property type="project" value="UniProtKB-SubCell"/>
</dbReference>
<dbReference type="GO" id="GO:1990904">
    <property type="term" value="C:ribonucleoprotein complex"/>
    <property type="evidence" value="ECO:0007669"/>
    <property type="project" value="UniProtKB-KW"/>
</dbReference>
<organism evidence="10">
    <name type="scientific">Thrips palmi</name>
    <name type="common">Melon thrips</name>
    <dbReference type="NCBI Taxonomy" id="161013"/>
    <lineage>
        <taxon>Eukaryota</taxon>
        <taxon>Metazoa</taxon>
        <taxon>Ecdysozoa</taxon>
        <taxon>Arthropoda</taxon>
        <taxon>Hexapoda</taxon>
        <taxon>Insecta</taxon>
        <taxon>Pterygota</taxon>
        <taxon>Neoptera</taxon>
        <taxon>Paraneoptera</taxon>
        <taxon>Thysanoptera</taxon>
        <taxon>Terebrantia</taxon>
        <taxon>Thripoidea</taxon>
        <taxon>Thripidae</taxon>
        <taxon>Thrips</taxon>
    </lineage>
</organism>
<comment type="subcellular location">
    <subcellularLocation>
        <location evidence="1">Mitochondrion</location>
    </subcellularLocation>
</comment>
<keyword evidence="4" id="KW-0496">Mitochondrion</keyword>
<protein>
    <recommendedName>
        <fullName evidence="7">Large ribosomal subunit protein mL37</fullName>
    </recommendedName>
    <alternativeName>
        <fullName evidence="8">39S ribosomal protein L37, mitochondrial</fullName>
    </alternativeName>
</protein>
<evidence type="ECO:0000256" key="6">
    <source>
        <dbReference type="ARBA" id="ARBA00037985"/>
    </source>
</evidence>
<dbReference type="InParanoid" id="A0A6P8ZI68"/>
<dbReference type="AlphaFoldDB" id="A0A6P8ZI68"/>
<evidence type="ECO:0000256" key="5">
    <source>
        <dbReference type="ARBA" id="ARBA00023274"/>
    </source>
</evidence>
<name>A0A6P8ZI68_THRPL</name>
<evidence type="ECO:0000256" key="8">
    <source>
        <dbReference type="ARBA" id="ARBA00041617"/>
    </source>
</evidence>
<dbReference type="OrthoDB" id="5835618at2759"/>
<evidence type="ECO:0000256" key="7">
    <source>
        <dbReference type="ARBA" id="ARBA00039442"/>
    </source>
</evidence>
<dbReference type="RefSeq" id="XP_034233079.1">
    <property type="nucleotide sequence ID" value="XM_034377188.1"/>
</dbReference>
<dbReference type="GeneID" id="117640595"/>
<dbReference type="PANTHER" id="PTHR15889:SF2">
    <property type="entry name" value="LARGE RIBOSOMAL SUBUNIT PROTEIN ML37"/>
    <property type="match status" value="1"/>
</dbReference>
<evidence type="ECO:0000313" key="9">
    <source>
        <dbReference type="Proteomes" id="UP000515158"/>
    </source>
</evidence>
<keyword evidence="2" id="KW-0809">Transit peptide</keyword>
<dbReference type="Pfam" id="PF07147">
    <property type="entry name" value="PDCD9"/>
    <property type="match status" value="1"/>
</dbReference>
<comment type="similarity">
    <text evidence="6">Belongs to the mitochondrion-specific ribosomal protein mL37 family.</text>
</comment>
<keyword evidence="5" id="KW-0687">Ribonucleoprotein</keyword>
<dbReference type="PANTHER" id="PTHR15889">
    <property type="entry name" value="MITOCHONDRIAL RIBOSOMAL PROTEIN L37"/>
    <property type="match status" value="1"/>
</dbReference>
<reference evidence="10" key="1">
    <citation type="submission" date="2025-08" db="UniProtKB">
        <authorList>
            <consortium name="RefSeq"/>
        </authorList>
    </citation>
    <scope>IDENTIFICATION</scope>
    <source>
        <tissue evidence="10">Total insect</tissue>
    </source>
</reference>
<dbReference type="Proteomes" id="UP000515158">
    <property type="component" value="Unplaced"/>
</dbReference>
<gene>
    <name evidence="10" type="primary">LOC117640595</name>
</gene>
<dbReference type="KEGG" id="tpal:117640595"/>
<proteinExistence type="inferred from homology"/>
<evidence type="ECO:0000256" key="4">
    <source>
        <dbReference type="ARBA" id="ARBA00023128"/>
    </source>
</evidence>